<keyword evidence="5" id="KW-0552">Olfaction</keyword>
<dbReference type="OrthoDB" id="6647404at2759"/>
<evidence type="ECO:0000256" key="5">
    <source>
        <dbReference type="ARBA" id="ARBA00022725"/>
    </source>
</evidence>
<keyword evidence="4 11" id="KW-0812">Transmembrane</keyword>
<keyword evidence="6 11" id="KW-1133">Transmembrane helix</keyword>
<evidence type="ECO:0000256" key="2">
    <source>
        <dbReference type="ARBA" id="ARBA00022475"/>
    </source>
</evidence>
<evidence type="ECO:0000313" key="12">
    <source>
        <dbReference type="EMBL" id="KAF6199809.1"/>
    </source>
</evidence>
<keyword evidence="8" id="KW-0675">Receptor</keyword>
<feature type="region of interest" description="Disordered" evidence="10">
    <location>
        <begin position="801"/>
        <end position="823"/>
    </location>
</feature>
<reference evidence="12" key="1">
    <citation type="journal article" date="2021" name="Mol. Ecol. Resour.">
        <title>Apolygus lucorum genome provides insights into omnivorousness and mesophyll feeding.</title>
        <authorList>
            <person name="Liu Y."/>
            <person name="Liu H."/>
            <person name="Wang H."/>
            <person name="Huang T."/>
            <person name="Liu B."/>
            <person name="Yang B."/>
            <person name="Yin L."/>
            <person name="Li B."/>
            <person name="Zhang Y."/>
            <person name="Zhang S."/>
            <person name="Jiang F."/>
            <person name="Zhang X."/>
            <person name="Ren Y."/>
            <person name="Wang B."/>
            <person name="Wang S."/>
            <person name="Lu Y."/>
            <person name="Wu K."/>
            <person name="Fan W."/>
            <person name="Wang G."/>
        </authorList>
    </citation>
    <scope>NUCLEOTIDE SEQUENCE</scope>
    <source>
        <strain evidence="12">12Hb</strain>
    </source>
</reference>
<organism evidence="12 13">
    <name type="scientific">Apolygus lucorum</name>
    <name type="common">Small green plant bug</name>
    <name type="synonym">Lygocoris lucorum</name>
    <dbReference type="NCBI Taxonomy" id="248454"/>
    <lineage>
        <taxon>Eukaryota</taxon>
        <taxon>Metazoa</taxon>
        <taxon>Ecdysozoa</taxon>
        <taxon>Arthropoda</taxon>
        <taxon>Hexapoda</taxon>
        <taxon>Insecta</taxon>
        <taxon>Pterygota</taxon>
        <taxon>Neoptera</taxon>
        <taxon>Paraneoptera</taxon>
        <taxon>Hemiptera</taxon>
        <taxon>Heteroptera</taxon>
        <taxon>Panheteroptera</taxon>
        <taxon>Cimicomorpha</taxon>
        <taxon>Miridae</taxon>
        <taxon>Mirini</taxon>
        <taxon>Apolygus</taxon>
    </lineage>
</organism>
<feature type="region of interest" description="Disordered" evidence="10">
    <location>
        <begin position="663"/>
        <end position="684"/>
    </location>
</feature>
<evidence type="ECO:0008006" key="14">
    <source>
        <dbReference type="Google" id="ProtNLM"/>
    </source>
</evidence>
<dbReference type="GO" id="GO:0007165">
    <property type="term" value="P:signal transduction"/>
    <property type="evidence" value="ECO:0007669"/>
    <property type="project" value="UniProtKB-KW"/>
</dbReference>
<evidence type="ECO:0000256" key="9">
    <source>
        <dbReference type="ARBA" id="ARBA00023224"/>
    </source>
</evidence>
<comment type="caution">
    <text evidence="12">The sequence shown here is derived from an EMBL/GenBank/DDBJ whole genome shotgun (WGS) entry which is preliminary data.</text>
</comment>
<feature type="transmembrane region" description="Helical" evidence="11">
    <location>
        <begin position="179"/>
        <end position="201"/>
    </location>
</feature>
<evidence type="ECO:0000256" key="6">
    <source>
        <dbReference type="ARBA" id="ARBA00022989"/>
    </source>
</evidence>
<evidence type="ECO:0000256" key="11">
    <source>
        <dbReference type="SAM" id="Phobius"/>
    </source>
</evidence>
<keyword evidence="3" id="KW-0716">Sensory transduction</keyword>
<evidence type="ECO:0000256" key="10">
    <source>
        <dbReference type="SAM" id="MobiDB-lite"/>
    </source>
</evidence>
<dbReference type="PANTHER" id="PTHR21137">
    <property type="entry name" value="ODORANT RECEPTOR"/>
    <property type="match status" value="1"/>
</dbReference>
<dbReference type="InterPro" id="IPR004117">
    <property type="entry name" value="7tm6_olfct_rcpt"/>
</dbReference>
<feature type="transmembrane region" description="Helical" evidence="11">
    <location>
        <begin position="232"/>
        <end position="256"/>
    </location>
</feature>
<name>A0A8S9WUC6_APOLU</name>
<proteinExistence type="predicted"/>
<feature type="transmembrane region" description="Helical" evidence="11">
    <location>
        <begin position="107"/>
        <end position="127"/>
    </location>
</feature>
<evidence type="ECO:0000256" key="4">
    <source>
        <dbReference type="ARBA" id="ARBA00022692"/>
    </source>
</evidence>
<evidence type="ECO:0000256" key="7">
    <source>
        <dbReference type="ARBA" id="ARBA00023136"/>
    </source>
</evidence>
<feature type="compositionally biased region" description="Gly residues" evidence="10">
    <location>
        <begin position="758"/>
        <end position="767"/>
    </location>
</feature>
<dbReference type="GO" id="GO:0005886">
    <property type="term" value="C:plasma membrane"/>
    <property type="evidence" value="ECO:0007669"/>
    <property type="project" value="UniProtKB-SubCell"/>
</dbReference>
<accession>A0A8S9WUC6</accession>
<keyword evidence="13" id="KW-1185">Reference proteome</keyword>
<dbReference type="Pfam" id="PF02949">
    <property type="entry name" value="7tm_6"/>
    <property type="match status" value="1"/>
</dbReference>
<feature type="region of interest" description="Disordered" evidence="10">
    <location>
        <begin position="741"/>
        <end position="779"/>
    </location>
</feature>
<dbReference type="GO" id="GO:0004984">
    <property type="term" value="F:olfactory receptor activity"/>
    <property type="evidence" value="ECO:0007669"/>
    <property type="project" value="InterPro"/>
</dbReference>
<evidence type="ECO:0000256" key="3">
    <source>
        <dbReference type="ARBA" id="ARBA00022606"/>
    </source>
</evidence>
<evidence type="ECO:0000256" key="1">
    <source>
        <dbReference type="ARBA" id="ARBA00004651"/>
    </source>
</evidence>
<keyword evidence="2" id="KW-1003">Cell membrane</keyword>
<dbReference type="Proteomes" id="UP000466442">
    <property type="component" value="Unassembled WGS sequence"/>
</dbReference>
<evidence type="ECO:0000256" key="8">
    <source>
        <dbReference type="ARBA" id="ARBA00023170"/>
    </source>
</evidence>
<sequence>MNGNGAVLNGVTESSMPIKRPRKLKKVPNKRSIQFGTDRNEKKVEKCLSDEEALKKGFDENQGIYLVLGTLYRTSLWSWVHTVLFSLTAMFMMVCLGRVAVLISDDFSLLFETIHYITIIGGVLVILPPMMRDEFRFEKIFKTFGRNVYSYDVLDEETAQSVQKLRAQGNREKQLLTKAFTVMLLGTFAGFSVLLPGMYIINGKFFERQREDGIIMGIPCVLWFPARVGDDWIIFVRVFLLLIEEYAAFTVVAFIIGQQTSAICIGHTLLYEFKVLSLTMEKFARRATKLTEGKKFEGIRINSEKQLYEKLTACLKDSVKHHDILLDVSEQYKSIFYVPELVILLSSTMVICLSAISLTSDDIPLEAKALSLILTGAEMVNVFVNCYYGQVLLDAHDELGDAIYGSGWTSCSTTVRQHILIILSRVQRPLSLSAGGFAAVNLDTFAQVVKSSFSYFSLLQALKERSSCCDILDHPFKFIQSIGILDYDFNRYRGGCVVASVALLADNSEPNKCQHVDVCLIRVTRAALRTESRVVLECPVSKLSGTFRRRFASVKCAFVLVEKSITATLVFDWAKITTWEFSPISLLCNSSILNHQPNVQRVWTEGERKRWPGRLPPSASEPLVLLNRWLCGHGHGDVVEKSTSRPPGWRRWGLERTALVMPSPHPPSLGHQMRGGGSCRHGDEVQHRPALADRAYLGSSGGRSVQTDFASHGDSGCVDVFEQDHSPEDLFRATLYINTPRTPREREYSRTPPLGRPAGSGVGGAGAGAEPVRCSAESQTPPAPAPLALCCSARRVLPPAPAQPVSLTPQHHHHQSPHSSTLW</sequence>
<feature type="transmembrane region" description="Helical" evidence="11">
    <location>
        <begin position="76"/>
        <end position="101"/>
    </location>
</feature>
<keyword evidence="9" id="KW-0807">Transducer</keyword>
<keyword evidence="7 11" id="KW-0472">Membrane</keyword>
<comment type="subcellular location">
    <subcellularLocation>
        <location evidence="1">Cell membrane</location>
        <topology evidence="1">Multi-pass membrane protein</topology>
    </subcellularLocation>
</comment>
<dbReference type="GO" id="GO:0005549">
    <property type="term" value="F:odorant binding"/>
    <property type="evidence" value="ECO:0007669"/>
    <property type="project" value="InterPro"/>
</dbReference>
<dbReference type="EMBL" id="WIXP02000014">
    <property type="protein sequence ID" value="KAF6199809.1"/>
    <property type="molecule type" value="Genomic_DNA"/>
</dbReference>
<evidence type="ECO:0000313" key="13">
    <source>
        <dbReference type="Proteomes" id="UP000466442"/>
    </source>
</evidence>
<protein>
    <recommendedName>
        <fullName evidence="14">Odorant receptor</fullName>
    </recommendedName>
</protein>
<gene>
    <name evidence="12" type="ORF">GE061_006107</name>
</gene>
<dbReference type="PANTHER" id="PTHR21137:SF35">
    <property type="entry name" value="ODORANT RECEPTOR 19A-RELATED"/>
    <property type="match status" value="1"/>
</dbReference>
<dbReference type="AlphaFoldDB" id="A0A8S9WUC6"/>